<evidence type="ECO:0000256" key="1">
    <source>
        <dbReference type="ARBA" id="ARBA00009381"/>
    </source>
</evidence>
<keyword evidence="7" id="KW-1185">Reference proteome</keyword>
<dbReference type="Gene3D" id="3.60.20.40">
    <property type="match status" value="1"/>
</dbReference>
<dbReference type="InterPro" id="IPR029055">
    <property type="entry name" value="Ntn_hydrolases_N"/>
</dbReference>
<organism evidence="6 7">
    <name type="scientific">Actomonas aquatica</name>
    <dbReference type="NCBI Taxonomy" id="2866162"/>
    <lineage>
        <taxon>Bacteria</taxon>
        <taxon>Pseudomonadati</taxon>
        <taxon>Verrucomicrobiota</taxon>
        <taxon>Opitutia</taxon>
        <taxon>Opitutales</taxon>
        <taxon>Opitutaceae</taxon>
        <taxon>Actomonas</taxon>
    </lineage>
</organism>
<proteinExistence type="inferred from homology"/>
<dbReference type="InterPro" id="IPR051792">
    <property type="entry name" value="GGT_bact"/>
</dbReference>
<reference evidence="6 7" key="2">
    <citation type="submission" date="2023-12" db="EMBL/GenBank/DDBJ databases">
        <title>Description of an unclassified Opitutus bacterium of Verrucomicrobiota.</title>
        <authorList>
            <person name="Zhang D.-F."/>
        </authorList>
    </citation>
    <scope>NUCLEOTIDE SEQUENCE [LARGE SCALE GENOMIC DNA]</scope>
    <source>
        <strain evidence="6 7">WL0086</strain>
    </source>
</reference>
<evidence type="ECO:0000256" key="2">
    <source>
        <dbReference type="ARBA" id="ARBA00022679"/>
    </source>
</evidence>
<dbReference type="SUPFAM" id="SSF56235">
    <property type="entry name" value="N-terminal nucleophile aminohydrolases (Ntn hydrolases)"/>
    <property type="match status" value="1"/>
</dbReference>
<evidence type="ECO:0000313" key="6">
    <source>
        <dbReference type="EMBL" id="WRQ87673.1"/>
    </source>
</evidence>
<dbReference type="Pfam" id="PF01019">
    <property type="entry name" value="G_glu_transpept"/>
    <property type="match status" value="1"/>
</dbReference>
<comment type="similarity">
    <text evidence="1">Belongs to the gamma-glutamyltransferase family.</text>
</comment>
<dbReference type="EMBL" id="CP139781">
    <property type="protein sequence ID" value="WRQ87673.1"/>
    <property type="molecule type" value="Genomic_DNA"/>
</dbReference>
<keyword evidence="2 6" id="KW-0808">Transferase</keyword>
<dbReference type="PANTHER" id="PTHR43199:SF1">
    <property type="entry name" value="GLUTATHIONE HYDROLASE PROENZYME"/>
    <property type="match status" value="1"/>
</dbReference>
<sequence>MKSFLRSVLLGASFFSSLRASDVVVPIEPVTGEHGMVVAGHPEAAAIGRDVLQSGGNAVDAAIAVSLSLGVAEPYGSGLGGKLMFLYHDAATGQSFVIDAMDAAPIDLDETAAREWPYAERVRGYTSVAMPGLPAGLAIAHQRWASRPWAELVEPARELAVRGFRIEPKTHTLFEERLDRLQGDEALAALFLPDGELPEIGSLLPNPDLALSLQWLAEDGPESFYHGRLGAKIAAGVSAQGGFSAAALAAYEARVVEPVAIELAGHTVLSSPPPSTGSAMYFPVLKVLEPLLDTAEPLRSAANLDLIGRAWGRVQPRIYAEIADRPEARERFASLLDEAYIAEQQDWLRSEPAHVPAPALEDSNASTTHFVVVDGAGNIVTATQSLSLHFGAGVLAPGTGIVLNNSMSNFAYRDADSPNMVTAGQRPRSTICPTLIFAPDGTTIAIGLPGGSRIPTAMLQVVLDRVLWQRPLTDAIGDVRVHINPAWRNNEVDEIAVETGLPATVRETLVDAGWKLDEHEPAGTGLYFGGINAIEIAPDGTLTGIADPRRTNAAAGF</sequence>
<dbReference type="GO" id="GO:0103068">
    <property type="term" value="F:leukotriene C4 gamma-glutamyl transferase activity"/>
    <property type="evidence" value="ECO:0007669"/>
    <property type="project" value="UniProtKB-EC"/>
</dbReference>
<evidence type="ECO:0000256" key="5">
    <source>
        <dbReference type="SAM" id="SignalP"/>
    </source>
</evidence>
<dbReference type="PANTHER" id="PTHR43199">
    <property type="entry name" value="GLUTATHIONE HYDROLASE"/>
    <property type="match status" value="1"/>
</dbReference>
<name>A0ABZ1C7I0_9BACT</name>
<keyword evidence="3" id="KW-0378">Hydrolase</keyword>
<keyword evidence="6" id="KW-0012">Acyltransferase</keyword>
<reference evidence="6 7" key="1">
    <citation type="submission" date="2021-08" db="EMBL/GenBank/DDBJ databases">
        <authorList>
            <person name="Zhang D."/>
            <person name="Zhang A."/>
            <person name="Wang L."/>
        </authorList>
    </citation>
    <scope>NUCLEOTIDE SEQUENCE [LARGE SCALE GENOMIC DNA]</scope>
    <source>
        <strain evidence="6 7">WL0086</strain>
    </source>
</reference>
<dbReference type="EC" id="2.3.2.2" evidence="6"/>
<keyword evidence="5" id="KW-0732">Signal</keyword>
<evidence type="ECO:0000256" key="4">
    <source>
        <dbReference type="ARBA" id="ARBA00023145"/>
    </source>
</evidence>
<accession>A0ABZ1C7I0</accession>
<dbReference type="Proteomes" id="UP000738431">
    <property type="component" value="Chromosome"/>
</dbReference>
<evidence type="ECO:0000313" key="7">
    <source>
        <dbReference type="Proteomes" id="UP000738431"/>
    </source>
</evidence>
<keyword evidence="4" id="KW-0865">Zymogen</keyword>
<dbReference type="InterPro" id="IPR043137">
    <property type="entry name" value="GGT_ssub_C"/>
</dbReference>
<dbReference type="RefSeq" id="WP_221030169.1">
    <property type="nucleotide sequence ID" value="NZ_CP139781.1"/>
</dbReference>
<feature type="chain" id="PRO_5046606176" evidence="5">
    <location>
        <begin position="21"/>
        <end position="557"/>
    </location>
</feature>
<dbReference type="PRINTS" id="PR01210">
    <property type="entry name" value="GGTRANSPTASE"/>
</dbReference>
<gene>
    <name evidence="6" type="ORF">K1X11_022915</name>
</gene>
<evidence type="ECO:0000256" key="3">
    <source>
        <dbReference type="ARBA" id="ARBA00022801"/>
    </source>
</evidence>
<protein>
    <submittedName>
        <fullName evidence="6">Gamma-glutamyltransferase</fullName>
        <ecNumber evidence="6">2.3.2.2</ecNumber>
    </submittedName>
</protein>
<feature type="signal peptide" evidence="5">
    <location>
        <begin position="1"/>
        <end position="20"/>
    </location>
</feature>